<dbReference type="EC" id="2.1.1.222" evidence="2"/>
<dbReference type="GO" id="GO:0061542">
    <property type="term" value="F:3-demethylubiquinol 3-O-methyltransferase activity"/>
    <property type="evidence" value="ECO:0007669"/>
    <property type="project" value="UniProtKB-EC"/>
</dbReference>
<dbReference type="Pfam" id="PF13649">
    <property type="entry name" value="Methyltransf_25"/>
    <property type="match status" value="1"/>
</dbReference>
<dbReference type="GO" id="GO:0102208">
    <property type="term" value="F:2-polyprenyl-6-hydroxyphenol methylase activity"/>
    <property type="evidence" value="ECO:0007669"/>
    <property type="project" value="UniProtKB-EC"/>
</dbReference>
<feature type="domain" description="Methyltransferase" evidence="1">
    <location>
        <begin position="46"/>
        <end position="137"/>
    </location>
</feature>
<sequence>MTDPADVVRRGYDAISHLYRQDGDLPAEYLGWISVLRTRIPPRARVLDLGCGCGVPVAKVLADTGHAVTGVDLSDVQIERARRLVPGATFLRADATEVDFPAGSFDAVVCLYALIHMPLDRQPPLIARVAGWLRPGGWLVATTGAQAWTGTEAGWLGGEATMWWSHADAATYRGWITEAGLSVQSEQFVPEGDGGHQLFWARRPLE</sequence>
<gene>
    <name evidence="2" type="ORF">ACFFIA_41315</name>
</gene>
<evidence type="ECO:0000313" key="2">
    <source>
        <dbReference type="EMBL" id="MFC0534056.1"/>
    </source>
</evidence>
<dbReference type="Gene3D" id="3.40.50.150">
    <property type="entry name" value="Vaccinia Virus protein VP39"/>
    <property type="match status" value="1"/>
</dbReference>
<name>A0ABV6MH44_9ACTN</name>
<dbReference type="EC" id="2.1.1.64" evidence="2"/>
<comment type="caution">
    <text evidence="2">The sequence shown here is derived from an EMBL/GenBank/DDBJ whole genome shotgun (WGS) entry which is preliminary data.</text>
</comment>
<keyword evidence="3" id="KW-1185">Reference proteome</keyword>
<accession>A0ABV6MH44</accession>
<keyword evidence="2" id="KW-0808">Transferase</keyword>
<keyword evidence="2" id="KW-0489">Methyltransferase</keyword>
<dbReference type="SUPFAM" id="SSF53335">
    <property type="entry name" value="S-adenosyl-L-methionine-dependent methyltransferases"/>
    <property type="match status" value="1"/>
</dbReference>
<reference evidence="2 3" key="1">
    <citation type="submission" date="2024-09" db="EMBL/GenBank/DDBJ databases">
        <authorList>
            <person name="Sun Q."/>
            <person name="Mori K."/>
        </authorList>
    </citation>
    <scope>NUCLEOTIDE SEQUENCE [LARGE SCALE GENOMIC DNA]</scope>
    <source>
        <strain evidence="2 3">TBRC 3947</strain>
    </source>
</reference>
<dbReference type="InterPro" id="IPR050508">
    <property type="entry name" value="Methyltransf_Superfamily"/>
</dbReference>
<protein>
    <submittedName>
        <fullName evidence="2">Class I SAM-dependent methyltransferase</fullName>
        <ecNumber evidence="2">2.1.1.222</ecNumber>
        <ecNumber evidence="2">2.1.1.64</ecNumber>
    </submittedName>
</protein>
<dbReference type="InterPro" id="IPR041698">
    <property type="entry name" value="Methyltransf_25"/>
</dbReference>
<dbReference type="GO" id="GO:0032259">
    <property type="term" value="P:methylation"/>
    <property type="evidence" value="ECO:0007669"/>
    <property type="project" value="UniProtKB-KW"/>
</dbReference>
<dbReference type="EMBL" id="JBHLUH010000100">
    <property type="protein sequence ID" value="MFC0534056.1"/>
    <property type="molecule type" value="Genomic_DNA"/>
</dbReference>
<dbReference type="PANTHER" id="PTHR42912">
    <property type="entry name" value="METHYLTRANSFERASE"/>
    <property type="match status" value="1"/>
</dbReference>
<dbReference type="InterPro" id="IPR029063">
    <property type="entry name" value="SAM-dependent_MTases_sf"/>
</dbReference>
<evidence type="ECO:0000259" key="1">
    <source>
        <dbReference type="Pfam" id="PF13649"/>
    </source>
</evidence>
<evidence type="ECO:0000313" key="3">
    <source>
        <dbReference type="Proteomes" id="UP001589867"/>
    </source>
</evidence>
<dbReference type="CDD" id="cd02440">
    <property type="entry name" value="AdoMet_MTases"/>
    <property type="match status" value="1"/>
</dbReference>
<dbReference type="RefSeq" id="WP_377262420.1">
    <property type="nucleotide sequence ID" value="NZ_JBHLUH010000100.1"/>
</dbReference>
<organism evidence="2 3">
    <name type="scientific">Phytohabitans kaempferiae</name>
    <dbReference type="NCBI Taxonomy" id="1620943"/>
    <lineage>
        <taxon>Bacteria</taxon>
        <taxon>Bacillati</taxon>
        <taxon>Actinomycetota</taxon>
        <taxon>Actinomycetes</taxon>
        <taxon>Micromonosporales</taxon>
        <taxon>Micromonosporaceae</taxon>
    </lineage>
</organism>
<dbReference type="PANTHER" id="PTHR42912:SF45">
    <property type="entry name" value="23S RRNA (GUANINE(745)-N(1))-METHYLTRANSFERASE"/>
    <property type="match status" value="1"/>
</dbReference>
<proteinExistence type="predicted"/>
<dbReference type="Proteomes" id="UP001589867">
    <property type="component" value="Unassembled WGS sequence"/>
</dbReference>